<dbReference type="InterPro" id="IPR058627">
    <property type="entry name" value="MdtA-like_C"/>
</dbReference>
<dbReference type="RefSeq" id="WP_378388913.1">
    <property type="nucleotide sequence ID" value="NZ_JBHLWM010000005.1"/>
</dbReference>
<dbReference type="Pfam" id="PF25944">
    <property type="entry name" value="Beta-barrel_RND"/>
    <property type="match status" value="1"/>
</dbReference>
<dbReference type="InterPro" id="IPR058625">
    <property type="entry name" value="MdtA-like_BSH"/>
</dbReference>
<feature type="domain" description="Multidrug resistance protein MdtA-like barrel-sandwich hybrid" evidence="6">
    <location>
        <begin position="64"/>
        <end position="207"/>
    </location>
</feature>
<feature type="region of interest" description="Disordered" evidence="4">
    <location>
        <begin position="376"/>
        <end position="407"/>
    </location>
</feature>
<dbReference type="InterPro" id="IPR006143">
    <property type="entry name" value="RND_pump_MFP"/>
</dbReference>
<feature type="compositionally biased region" description="Low complexity" evidence="4">
    <location>
        <begin position="391"/>
        <end position="407"/>
    </location>
</feature>
<dbReference type="InterPro" id="IPR058626">
    <property type="entry name" value="MdtA-like_b-barrel"/>
</dbReference>
<accession>A0ABV6EU08</accession>
<comment type="similarity">
    <text evidence="2">Belongs to the membrane fusion protein (MFP) (TC 8.A.1) family.</text>
</comment>
<proteinExistence type="inferred from homology"/>
<dbReference type="PANTHER" id="PTHR30158:SF3">
    <property type="entry name" value="MULTIDRUG EFFLUX PUMP SUBUNIT ACRA-RELATED"/>
    <property type="match status" value="1"/>
</dbReference>
<dbReference type="Gene3D" id="2.40.50.100">
    <property type="match status" value="1"/>
</dbReference>
<dbReference type="PROSITE" id="PS51257">
    <property type="entry name" value="PROKAR_LIPOPROTEIN"/>
    <property type="match status" value="1"/>
</dbReference>
<protein>
    <submittedName>
        <fullName evidence="9">Efflux RND transporter periplasmic adaptor subunit</fullName>
    </submittedName>
</protein>
<evidence type="ECO:0000313" key="10">
    <source>
        <dbReference type="Proteomes" id="UP001589775"/>
    </source>
</evidence>
<keyword evidence="3" id="KW-0175">Coiled coil</keyword>
<dbReference type="EMBL" id="JBHLWM010000005">
    <property type="protein sequence ID" value="MFC0241723.1"/>
    <property type="molecule type" value="Genomic_DNA"/>
</dbReference>
<dbReference type="Gene3D" id="1.10.287.470">
    <property type="entry name" value="Helix hairpin bin"/>
    <property type="match status" value="1"/>
</dbReference>
<comment type="caution">
    <text evidence="9">The sequence shown here is derived from an EMBL/GenBank/DDBJ whole genome shotgun (WGS) entry which is preliminary data.</text>
</comment>
<comment type="subcellular location">
    <subcellularLocation>
        <location evidence="1">Cell envelope</location>
    </subcellularLocation>
</comment>
<feature type="signal peptide" evidence="5">
    <location>
        <begin position="1"/>
        <end position="22"/>
    </location>
</feature>
<feature type="domain" description="Multidrug resistance protein MdtA-like beta-barrel" evidence="7">
    <location>
        <begin position="212"/>
        <end position="301"/>
    </location>
</feature>
<feature type="chain" id="PRO_5045455149" evidence="5">
    <location>
        <begin position="23"/>
        <end position="407"/>
    </location>
</feature>
<dbReference type="NCBIfam" id="TIGR01730">
    <property type="entry name" value="RND_mfp"/>
    <property type="match status" value="1"/>
</dbReference>
<keyword evidence="10" id="KW-1185">Reference proteome</keyword>
<evidence type="ECO:0000259" key="7">
    <source>
        <dbReference type="Pfam" id="PF25944"/>
    </source>
</evidence>
<sequence>MRGSIRFAFTATALLCLAPVLAGCNEPKVANAAAPDKPEVGTITVKAHARAIVRELPGRIAPVRVADVRSRVSGIVTKRSFQQGSEVNAGDPLYQVDPRPFEVELKAAEAALAKANAAREQAELQAKRVAALARDQAASKAQNEVAASNSRQAEAEVAAREAEVARAKLNLEYATIRAPISGRIGAALVSEGALVVQNDPTNLATIQQLDHVYADFTQPVAEMVRLRRAFESGELDQIAPDAVRARLVLDDGSIYPIPGKLLFSEAKVDAYTGQVTLRAEFDNPNRELLPGMYVRVRIEQGYDADAIAVPEQAVQRNSGGVSEVFVVKDDNRVAVQPVRVGSQQDGQWLILEGLKPGAKVVVEGFQKFAAGDAVVPVSTEETKASAPAPVPAQTATTQPAGPQKKVQ</sequence>
<evidence type="ECO:0000256" key="4">
    <source>
        <dbReference type="SAM" id="MobiDB-lite"/>
    </source>
</evidence>
<evidence type="ECO:0000256" key="5">
    <source>
        <dbReference type="SAM" id="SignalP"/>
    </source>
</evidence>
<evidence type="ECO:0000256" key="1">
    <source>
        <dbReference type="ARBA" id="ARBA00004196"/>
    </source>
</evidence>
<organism evidence="9 10">
    <name type="scientific">Rhodopseudomonas telluris</name>
    <dbReference type="NCBI Taxonomy" id="644215"/>
    <lineage>
        <taxon>Bacteria</taxon>
        <taxon>Pseudomonadati</taxon>
        <taxon>Pseudomonadota</taxon>
        <taxon>Alphaproteobacteria</taxon>
        <taxon>Hyphomicrobiales</taxon>
        <taxon>Nitrobacteraceae</taxon>
        <taxon>Rhodopseudomonas</taxon>
    </lineage>
</organism>
<dbReference type="Gene3D" id="2.40.420.20">
    <property type="match status" value="1"/>
</dbReference>
<evidence type="ECO:0000259" key="6">
    <source>
        <dbReference type="Pfam" id="PF25917"/>
    </source>
</evidence>
<dbReference type="Gene3D" id="2.40.30.170">
    <property type="match status" value="1"/>
</dbReference>
<feature type="coiled-coil region" evidence="3">
    <location>
        <begin position="105"/>
        <end position="170"/>
    </location>
</feature>
<dbReference type="Pfam" id="PF25967">
    <property type="entry name" value="RND-MFP_C"/>
    <property type="match status" value="1"/>
</dbReference>
<gene>
    <name evidence="9" type="ORF">ACFFJ6_14640</name>
</gene>
<evidence type="ECO:0000256" key="3">
    <source>
        <dbReference type="SAM" id="Coils"/>
    </source>
</evidence>
<feature type="domain" description="Multidrug resistance protein MdtA-like C-terminal permuted SH3" evidence="8">
    <location>
        <begin position="305"/>
        <end position="367"/>
    </location>
</feature>
<dbReference type="PANTHER" id="PTHR30158">
    <property type="entry name" value="ACRA/E-RELATED COMPONENT OF DRUG EFFLUX TRANSPORTER"/>
    <property type="match status" value="1"/>
</dbReference>
<dbReference type="Pfam" id="PF25917">
    <property type="entry name" value="BSH_RND"/>
    <property type="match status" value="1"/>
</dbReference>
<evidence type="ECO:0000313" key="9">
    <source>
        <dbReference type="EMBL" id="MFC0241723.1"/>
    </source>
</evidence>
<dbReference type="SUPFAM" id="SSF111369">
    <property type="entry name" value="HlyD-like secretion proteins"/>
    <property type="match status" value="1"/>
</dbReference>
<dbReference type="Proteomes" id="UP001589775">
    <property type="component" value="Unassembled WGS sequence"/>
</dbReference>
<evidence type="ECO:0000259" key="8">
    <source>
        <dbReference type="Pfam" id="PF25967"/>
    </source>
</evidence>
<name>A0ABV6EU08_9BRAD</name>
<reference evidence="9 10" key="1">
    <citation type="submission" date="2024-09" db="EMBL/GenBank/DDBJ databases">
        <authorList>
            <person name="Sun Q."/>
            <person name="Mori K."/>
        </authorList>
    </citation>
    <scope>NUCLEOTIDE SEQUENCE [LARGE SCALE GENOMIC DNA]</scope>
    <source>
        <strain evidence="9 10">KCTC 23279</strain>
    </source>
</reference>
<keyword evidence="5" id="KW-0732">Signal</keyword>
<evidence type="ECO:0000256" key="2">
    <source>
        <dbReference type="ARBA" id="ARBA00009477"/>
    </source>
</evidence>